<proteinExistence type="predicted"/>
<evidence type="ECO:0000313" key="2">
    <source>
        <dbReference type="Proteomes" id="UP000469011"/>
    </source>
</evidence>
<name>A0A6N9T0Z7_9HYPH</name>
<dbReference type="EMBL" id="JAAAMG010000008">
    <property type="protein sequence ID" value="NDW05033.1"/>
    <property type="molecule type" value="Genomic_DNA"/>
</dbReference>
<keyword evidence="2" id="KW-1185">Reference proteome</keyword>
<sequence>MSPFVIASRVGQLWFAMATAPTARDEAEAIRMVDEKIVATAEAVIAVQTAIARAAGEAAIAAMTGRRSANPMDAIVSAGLRPYAKRVRANHRRLSR</sequence>
<accession>A0A6N9T0Z7</accession>
<evidence type="ECO:0000313" key="1">
    <source>
        <dbReference type="EMBL" id="NDW05033.1"/>
    </source>
</evidence>
<organism evidence="1 2">
    <name type="scientific">Jiella pacifica</name>
    <dbReference type="NCBI Taxonomy" id="2696469"/>
    <lineage>
        <taxon>Bacteria</taxon>
        <taxon>Pseudomonadati</taxon>
        <taxon>Pseudomonadota</taxon>
        <taxon>Alphaproteobacteria</taxon>
        <taxon>Hyphomicrobiales</taxon>
        <taxon>Aurantimonadaceae</taxon>
        <taxon>Jiella</taxon>
    </lineage>
</organism>
<gene>
    <name evidence="1" type="ORF">GTK09_11380</name>
</gene>
<dbReference type="AlphaFoldDB" id="A0A6N9T0Z7"/>
<reference evidence="1 2" key="1">
    <citation type="submission" date="2020-01" db="EMBL/GenBank/DDBJ databases">
        <title>Jiella pacifica sp. nov.</title>
        <authorList>
            <person name="Xue Z."/>
            <person name="Zhu S."/>
            <person name="Chen J."/>
            <person name="Yang J."/>
        </authorList>
    </citation>
    <scope>NUCLEOTIDE SEQUENCE [LARGE SCALE GENOMIC DNA]</scope>
    <source>
        <strain evidence="1 2">40Bstr34</strain>
    </source>
</reference>
<comment type="caution">
    <text evidence="1">The sequence shown here is derived from an EMBL/GenBank/DDBJ whole genome shotgun (WGS) entry which is preliminary data.</text>
</comment>
<dbReference type="Proteomes" id="UP000469011">
    <property type="component" value="Unassembled WGS sequence"/>
</dbReference>
<dbReference type="RefSeq" id="WP_163463290.1">
    <property type="nucleotide sequence ID" value="NZ_JAAAMG010000008.1"/>
</dbReference>
<protein>
    <submittedName>
        <fullName evidence="1">Uncharacterized protein</fullName>
    </submittedName>
</protein>